<protein>
    <submittedName>
        <fullName evidence="1">Biliverdin-producing heme oxygenase</fullName>
    </submittedName>
</protein>
<gene>
    <name evidence="1" type="ORF">HHL21_20320</name>
</gene>
<evidence type="ECO:0000313" key="2">
    <source>
        <dbReference type="Proteomes" id="UP000583752"/>
    </source>
</evidence>
<dbReference type="GO" id="GO:0006788">
    <property type="term" value="P:heme oxidation"/>
    <property type="evidence" value="ECO:0007669"/>
    <property type="project" value="InterPro"/>
</dbReference>
<organism evidence="1 2">
    <name type="scientific">Massilia polaris</name>
    <dbReference type="NCBI Taxonomy" id="2728846"/>
    <lineage>
        <taxon>Bacteria</taxon>
        <taxon>Pseudomonadati</taxon>
        <taxon>Pseudomonadota</taxon>
        <taxon>Betaproteobacteria</taxon>
        <taxon>Burkholderiales</taxon>
        <taxon>Oxalobacteraceae</taxon>
        <taxon>Telluria group</taxon>
        <taxon>Massilia</taxon>
    </lineage>
</organism>
<evidence type="ECO:0000313" key="1">
    <source>
        <dbReference type="EMBL" id="NML63391.1"/>
    </source>
</evidence>
<dbReference type="SUPFAM" id="SSF48613">
    <property type="entry name" value="Heme oxygenase-like"/>
    <property type="match status" value="1"/>
</dbReference>
<dbReference type="EMBL" id="JABBGG010000016">
    <property type="protein sequence ID" value="NML63391.1"/>
    <property type="molecule type" value="Genomic_DNA"/>
</dbReference>
<dbReference type="RefSeq" id="WP_169469311.1">
    <property type="nucleotide sequence ID" value="NZ_JABBGG010000016.1"/>
</dbReference>
<dbReference type="AlphaFoldDB" id="A0A848HUM1"/>
<dbReference type="CDD" id="cd19166">
    <property type="entry name" value="HemeO-bac"/>
    <property type="match status" value="1"/>
</dbReference>
<dbReference type="Pfam" id="PF01126">
    <property type="entry name" value="Heme_oxygenase"/>
    <property type="match status" value="1"/>
</dbReference>
<dbReference type="InterPro" id="IPR016053">
    <property type="entry name" value="Haem_Oase-like"/>
</dbReference>
<comment type="caution">
    <text evidence="1">The sequence shown here is derived from an EMBL/GenBank/DDBJ whole genome shotgun (WGS) entry which is preliminary data.</text>
</comment>
<sequence length="217" mass="24031">MQSPLSLQVRAPDATATRTHARLSVRLREETRLEHKSVEAACGLPGAVRHLSDYSSCLLDFYGIFSPIERHIATFTECSYLGLSMQKRARVPYLQQDLRLLNVDPDSWREAPAQALPALPQFAFALGALYVLEGSTLGGQIIMSALQAQLRIPVDIPGGFFAGRGEQTGPLWNEFRDALDVYGQQYPEASADVIVGAKRTFDAIGNWFNENNNRFSS</sequence>
<dbReference type="Gene3D" id="1.20.910.10">
    <property type="entry name" value="Heme oxygenase-like"/>
    <property type="match status" value="1"/>
</dbReference>
<name>A0A848HUM1_9BURK</name>
<reference evidence="1 2" key="1">
    <citation type="submission" date="2020-04" db="EMBL/GenBank/DDBJ databases">
        <title>Massilia sp. RP-1-19 isolated from soil.</title>
        <authorList>
            <person name="Dahal R.H."/>
        </authorList>
    </citation>
    <scope>NUCLEOTIDE SEQUENCE [LARGE SCALE GENOMIC DNA]</scope>
    <source>
        <strain evidence="1 2">RP-1-19</strain>
    </source>
</reference>
<keyword evidence="2" id="KW-1185">Reference proteome</keyword>
<dbReference type="InterPro" id="IPR016084">
    <property type="entry name" value="Haem_Oase-like_multi-hlx"/>
</dbReference>
<accession>A0A848HUM1</accession>
<dbReference type="GO" id="GO:0004392">
    <property type="term" value="F:heme oxygenase (decyclizing) activity"/>
    <property type="evidence" value="ECO:0007669"/>
    <property type="project" value="InterPro"/>
</dbReference>
<dbReference type="Proteomes" id="UP000583752">
    <property type="component" value="Unassembled WGS sequence"/>
</dbReference>
<proteinExistence type="predicted"/>